<dbReference type="EMBL" id="MCGR01000065">
    <property type="protein sequence ID" value="ORY64741.1"/>
    <property type="molecule type" value="Genomic_DNA"/>
</dbReference>
<dbReference type="AlphaFoldDB" id="A0A1Y2DZP0"/>
<keyword evidence="3" id="KW-1185">Reference proteome</keyword>
<keyword evidence="2" id="KW-0067">ATP-binding</keyword>
<dbReference type="InParanoid" id="A0A1Y2DZP0"/>
<accession>A0A1Y2DZP0</accession>
<evidence type="ECO:0000313" key="2">
    <source>
        <dbReference type="EMBL" id="ORY64741.1"/>
    </source>
</evidence>
<keyword evidence="2" id="KW-0547">Nucleotide-binding</keyword>
<dbReference type="GO" id="GO:0005524">
    <property type="term" value="F:ATP binding"/>
    <property type="evidence" value="ECO:0007669"/>
    <property type="project" value="UniProtKB-KW"/>
</dbReference>
<protein>
    <submittedName>
        <fullName evidence="2">ABC transporter ATP-binding protein</fullName>
    </submittedName>
</protein>
<gene>
    <name evidence="2" type="ORF">BCR35DRAFT_308639</name>
</gene>
<name>A0A1Y2DZP0_9BASI</name>
<evidence type="ECO:0000256" key="1">
    <source>
        <dbReference type="SAM" id="MobiDB-lite"/>
    </source>
</evidence>
<proteinExistence type="predicted"/>
<dbReference type="OrthoDB" id="2533531at2759"/>
<feature type="region of interest" description="Disordered" evidence="1">
    <location>
        <begin position="1"/>
        <end position="24"/>
    </location>
</feature>
<dbReference type="Proteomes" id="UP000193467">
    <property type="component" value="Unassembled WGS sequence"/>
</dbReference>
<reference evidence="2 3" key="1">
    <citation type="submission" date="2016-07" db="EMBL/GenBank/DDBJ databases">
        <title>Pervasive Adenine N6-methylation of Active Genes in Fungi.</title>
        <authorList>
            <consortium name="DOE Joint Genome Institute"/>
            <person name="Mondo S.J."/>
            <person name="Dannebaum R.O."/>
            <person name="Kuo R.C."/>
            <person name="Labutti K."/>
            <person name="Haridas S."/>
            <person name="Kuo A."/>
            <person name="Salamov A."/>
            <person name="Ahrendt S.R."/>
            <person name="Lipzen A."/>
            <person name="Sullivan W."/>
            <person name="Andreopoulos W.B."/>
            <person name="Clum A."/>
            <person name="Lindquist E."/>
            <person name="Daum C."/>
            <person name="Ramamoorthy G.K."/>
            <person name="Gryganskyi A."/>
            <person name="Culley D."/>
            <person name="Magnuson J.K."/>
            <person name="James T.Y."/>
            <person name="O'Malley M.A."/>
            <person name="Stajich J.E."/>
            <person name="Spatafora J.W."/>
            <person name="Visel A."/>
            <person name="Grigoriev I.V."/>
        </authorList>
    </citation>
    <scope>NUCLEOTIDE SEQUENCE [LARGE SCALE GENOMIC DNA]</scope>
    <source>
        <strain evidence="2 3">62-1032</strain>
    </source>
</reference>
<comment type="caution">
    <text evidence="2">The sequence shown here is derived from an EMBL/GenBank/DDBJ whole genome shotgun (WGS) entry which is preliminary data.</text>
</comment>
<sequence>MNGVRQREDSDDEQEQKRVSRSTTAPVPSHYDIYAIPTLIPPSPLLQSSSHFQSASFVVVNRAAGLQSGLGVRFGLACTPEHPTALTMVADPGFFLAREPSYDASKAVLLGWVEEERLSYFEQVVRSVEPPIVEMPPKGGEVLAWLLQCAHRLEYEGICANGELLLEDILQLREGYTLE</sequence>
<organism evidence="2 3">
    <name type="scientific">Leucosporidium creatinivorum</name>
    <dbReference type="NCBI Taxonomy" id="106004"/>
    <lineage>
        <taxon>Eukaryota</taxon>
        <taxon>Fungi</taxon>
        <taxon>Dikarya</taxon>
        <taxon>Basidiomycota</taxon>
        <taxon>Pucciniomycotina</taxon>
        <taxon>Microbotryomycetes</taxon>
        <taxon>Leucosporidiales</taxon>
        <taxon>Leucosporidium</taxon>
    </lineage>
</organism>
<evidence type="ECO:0000313" key="3">
    <source>
        <dbReference type="Proteomes" id="UP000193467"/>
    </source>
</evidence>